<organism>
    <name type="scientific">Branchiostoma floridae</name>
    <name type="common">Florida lancelet</name>
    <name type="synonym">Amphioxus</name>
    <dbReference type="NCBI Taxonomy" id="7739"/>
    <lineage>
        <taxon>Eukaryota</taxon>
        <taxon>Metazoa</taxon>
        <taxon>Chordata</taxon>
        <taxon>Cephalochordata</taxon>
        <taxon>Leptocardii</taxon>
        <taxon>Amphioxiformes</taxon>
        <taxon>Branchiostomatidae</taxon>
        <taxon>Branchiostoma</taxon>
    </lineage>
</organism>
<dbReference type="PANTHER" id="PTHR15759:SF6">
    <property type="entry name" value="INNEXIN"/>
    <property type="match status" value="1"/>
</dbReference>
<feature type="transmembrane region" description="Helical" evidence="1">
    <location>
        <begin position="5"/>
        <end position="23"/>
    </location>
</feature>
<evidence type="ECO:0000256" key="1">
    <source>
        <dbReference type="SAM" id="Phobius"/>
    </source>
</evidence>
<keyword evidence="1" id="KW-0812">Transmembrane</keyword>
<dbReference type="GO" id="GO:0006812">
    <property type="term" value="P:monoatomic cation transport"/>
    <property type="evidence" value="ECO:0007669"/>
    <property type="project" value="InterPro"/>
</dbReference>
<sequence>MWADYVLKVVSCWLPVLMSILLVGRDLLGSGTQCFPLDLVHGNVQPDRENRTFVSDGNSTDNPFSGIPVYARQLSEFVNVYCAWMDSFSTNPKFSYNQFAMMLVIQAALMFAQFLLWNITIDCKMQKSLEQFKGGVPQRE</sequence>
<dbReference type="AlphaFoldDB" id="C3ZT49"/>
<dbReference type="InParanoid" id="C3ZT49"/>
<dbReference type="PANTHER" id="PTHR15759">
    <property type="entry name" value="PANNEXIN"/>
    <property type="match status" value="1"/>
</dbReference>
<name>C3ZT49_BRAFL</name>
<protein>
    <submittedName>
        <fullName evidence="2">Uncharacterized protein</fullName>
    </submittedName>
</protein>
<reference evidence="2" key="1">
    <citation type="journal article" date="2008" name="Nature">
        <title>The amphioxus genome and the evolution of the chordate karyotype.</title>
        <authorList>
            <consortium name="US DOE Joint Genome Institute (JGI-PGF)"/>
            <person name="Putnam N.H."/>
            <person name="Butts T."/>
            <person name="Ferrier D.E.K."/>
            <person name="Furlong R.F."/>
            <person name="Hellsten U."/>
            <person name="Kawashima T."/>
            <person name="Robinson-Rechavi M."/>
            <person name="Shoguchi E."/>
            <person name="Terry A."/>
            <person name="Yu J.-K."/>
            <person name="Benito-Gutierrez E.L."/>
            <person name="Dubchak I."/>
            <person name="Garcia-Fernandez J."/>
            <person name="Gibson-Brown J.J."/>
            <person name="Grigoriev I.V."/>
            <person name="Horton A.C."/>
            <person name="de Jong P.J."/>
            <person name="Jurka J."/>
            <person name="Kapitonov V.V."/>
            <person name="Kohara Y."/>
            <person name="Kuroki Y."/>
            <person name="Lindquist E."/>
            <person name="Lucas S."/>
            <person name="Osoegawa K."/>
            <person name="Pennacchio L.A."/>
            <person name="Salamov A.A."/>
            <person name="Satou Y."/>
            <person name="Sauka-Spengler T."/>
            <person name="Schmutz J."/>
            <person name="Shin-I T."/>
            <person name="Toyoda A."/>
            <person name="Bronner-Fraser M."/>
            <person name="Fujiyama A."/>
            <person name="Holland L.Z."/>
            <person name="Holland P.W.H."/>
            <person name="Satoh N."/>
            <person name="Rokhsar D.S."/>
        </authorList>
    </citation>
    <scope>NUCLEOTIDE SEQUENCE [LARGE SCALE GENOMIC DNA]</scope>
    <source>
        <strain evidence="2">S238N-H82</strain>
        <tissue evidence="2">Testes</tissue>
    </source>
</reference>
<keyword evidence="1" id="KW-0472">Membrane</keyword>
<accession>C3ZT49</accession>
<feature type="transmembrane region" description="Helical" evidence="1">
    <location>
        <begin position="99"/>
        <end position="119"/>
    </location>
</feature>
<dbReference type="EMBL" id="GG666676">
    <property type="protein sequence ID" value="EEN44255.1"/>
    <property type="molecule type" value="Genomic_DNA"/>
</dbReference>
<dbReference type="InterPro" id="IPR039099">
    <property type="entry name" value="Pannexin"/>
</dbReference>
<dbReference type="GO" id="GO:0015267">
    <property type="term" value="F:channel activity"/>
    <property type="evidence" value="ECO:0007669"/>
    <property type="project" value="InterPro"/>
</dbReference>
<keyword evidence="1" id="KW-1133">Transmembrane helix</keyword>
<dbReference type="GO" id="GO:0032732">
    <property type="term" value="P:positive regulation of interleukin-1 production"/>
    <property type="evidence" value="ECO:0007669"/>
    <property type="project" value="InterPro"/>
</dbReference>
<evidence type="ECO:0000313" key="2">
    <source>
        <dbReference type="EMBL" id="EEN44255.1"/>
    </source>
</evidence>
<gene>
    <name evidence="2" type="ORF">BRAFLDRAFT_86691</name>
</gene>
<proteinExistence type="predicted"/>